<dbReference type="Proteomes" id="UP000236291">
    <property type="component" value="Unassembled WGS sequence"/>
</dbReference>
<organism evidence="1 2">
    <name type="scientific">Trifolium pratense</name>
    <name type="common">Red clover</name>
    <dbReference type="NCBI Taxonomy" id="57577"/>
    <lineage>
        <taxon>Eukaryota</taxon>
        <taxon>Viridiplantae</taxon>
        <taxon>Streptophyta</taxon>
        <taxon>Embryophyta</taxon>
        <taxon>Tracheophyta</taxon>
        <taxon>Spermatophyta</taxon>
        <taxon>Magnoliopsida</taxon>
        <taxon>eudicotyledons</taxon>
        <taxon>Gunneridae</taxon>
        <taxon>Pentapetalae</taxon>
        <taxon>rosids</taxon>
        <taxon>fabids</taxon>
        <taxon>Fabales</taxon>
        <taxon>Fabaceae</taxon>
        <taxon>Papilionoideae</taxon>
        <taxon>50 kb inversion clade</taxon>
        <taxon>NPAAA clade</taxon>
        <taxon>Hologalegina</taxon>
        <taxon>IRL clade</taxon>
        <taxon>Trifolieae</taxon>
        <taxon>Trifolium</taxon>
    </lineage>
</organism>
<protein>
    <submittedName>
        <fullName evidence="1">Uncharacterized protein</fullName>
    </submittedName>
</protein>
<reference evidence="1 2" key="1">
    <citation type="journal article" date="2014" name="Am. J. Bot.">
        <title>Genome assembly and annotation for red clover (Trifolium pratense; Fabaceae).</title>
        <authorList>
            <person name="Istvanek J."/>
            <person name="Jaros M."/>
            <person name="Krenek A."/>
            <person name="Repkova J."/>
        </authorList>
    </citation>
    <scope>NUCLEOTIDE SEQUENCE [LARGE SCALE GENOMIC DNA]</scope>
    <source>
        <strain evidence="2">cv. Tatra</strain>
        <tissue evidence="1">Young leaves</tissue>
    </source>
</reference>
<evidence type="ECO:0000313" key="1">
    <source>
        <dbReference type="EMBL" id="PNX64131.1"/>
    </source>
</evidence>
<name>A0A2K3KCX4_TRIPR</name>
<comment type="caution">
    <text evidence="1">The sequence shown here is derived from an EMBL/GenBank/DDBJ whole genome shotgun (WGS) entry which is preliminary data.</text>
</comment>
<evidence type="ECO:0000313" key="2">
    <source>
        <dbReference type="Proteomes" id="UP000236291"/>
    </source>
</evidence>
<accession>A0A2K3KCX4</accession>
<sequence>GFKEGNDGDKEVSRVHVSLTEKRQFMSLTERRTDKTKVSRVQVNCWGEKKKDEFDREKKMT</sequence>
<dbReference type="EMBL" id="ASHM01162135">
    <property type="protein sequence ID" value="PNX64131.1"/>
    <property type="molecule type" value="Genomic_DNA"/>
</dbReference>
<proteinExistence type="predicted"/>
<gene>
    <name evidence="1" type="ORF">L195_g061967</name>
</gene>
<feature type="non-terminal residue" evidence="1">
    <location>
        <position position="1"/>
    </location>
</feature>
<dbReference type="AlphaFoldDB" id="A0A2K3KCX4"/>
<reference evidence="1 2" key="2">
    <citation type="journal article" date="2017" name="Front. Plant Sci.">
        <title>Gene Classification and Mining of Molecular Markers Useful in Red Clover (Trifolium pratense) Breeding.</title>
        <authorList>
            <person name="Istvanek J."/>
            <person name="Dluhosova J."/>
            <person name="Dluhos P."/>
            <person name="Patkova L."/>
            <person name="Nedelnik J."/>
            <person name="Repkova J."/>
        </authorList>
    </citation>
    <scope>NUCLEOTIDE SEQUENCE [LARGE SCALE GENOMIC DNA]</scope>
    <source>
        <strain evidence="2">cv. Tatra</strain>
        <tissue evidence="1">Young leaves</tissue>
    </source>
</reference>